<keyword evidence="4" id="KW-1185">Reference proteome</keyword>
<proteinExistence type="predicted"/>
<evidence type="ECO:0000313" key="3">
    <source>
        <dbReference type="EMBL" id="AGA66742.1"/>
    </source>
</evidence>
<reference evidence="3 4" key="1">
    <citation type="journal article" date="2013" name="Genome Announc.">
        <title>Complete Genome Sequence of the Porcine Strain Brachyspira pilosicoli P43/6/78(T.).</title>
        <authorList>
            <person name="Lin C."/>
            <person name="den Bakker H.C."/>
            <person name="Suzuki H."/>
            <person name="Lefebure T."/>
            <person name="Ponnala L."/>
            <person name="Sun Q."/>
            <person name="Stanhope M.J."/>
            <person name="Wiedmann M."/>
            <person name="Duhamel G.E."/>
        </authorList>
    </citation>
    <scope>NUCLEOTIDE SEQUENCE [LARGE SCALE GENOMIC DNA]</scope>
    <source>
        <strain evidence="3 4">P43/6/78</strain>
    </source>
</reference>
<dbReference type="GeneID" id="56440090"/>
<name>A0A3B6VR84_BRAPL</name>
<sequence length="353" mass="40663">MKITLDMSISNLLDSFDREFGITLGIYKGAKKSNNIKLFEIADPRKNQKASIVIDKDTSVETLEAMFRDKFGIRVQVKDRDGNTVSQSSTLGGIRKLSKDYIDEDERHKKISLVDDDDEDANEEDNKETKKELNKNTKKNTEKKKNKTYLLNFHSNKTNKHITSPEEKIKDIDKYYLNFQRTERYKAMVNLLSCMEESKLLYPDSEDLINHINDIKIKSVNISNVSIKKRKFAIFVLIIITAIFSLISIGIWGFDFYNKIKREKMIESIIKDIDNLRLQKGTLMESGNIAEASAIDENINSKSEQINIIKNNKKVSLAYYSISLAVLLAIILSICMVRLNKFDVTSSRFRKDN</sequence>
<evidence type="ECO:0000313" key="4">
    <source>
        <dbReference type="Proteomes" id="UP000010793"/>
    </source>
</evidence>
<dbReference type="EMBL" id="CP002873">
    <property type="protein sequence ID" value="AGA66742.1"/>
    <property type="molecule type" value="Genomic_DNA"/>
</dbReference>
<feature type="region of interest" description="Disordered" evidence="1">
    <location>
        <begin position="113"/>
        <end position="141"/>
    </location>
</feature>
<dbReference type="RefSeq" id="WP_015274570.1">
    <property type="nucleotide sequence ID" value="NC_019908.1"/>
</dbReference>
<feature type="transmembrane region" description="Helical" evidence="2">
    <location>
        <begin position="232"/>
        <end position="254"/>
    </location>
</feature>
<organism evidence="3 4">
    <name type="scientific">Brachyspira pilosicoli P43/6/78</name>
    <dbReference type="NCBI Taxonomy" id="1042417"/>
    <lineage>
        <taxon>Bacteria</taxon>
        <taxon>Pseudomonadati</taxon>
        <taxon>Spirochaetota</taxon>
        <taxon>Spirochaetia</taxon>
        <taxon>Brachyspirales</taxon>
        <taxon>Brachyspiraceae</taxon>
        <taxon>Brachyspira</taxon>
    </lineage>
</organism>
<feature type="transmembrane region" description="Helical" evidence="2">
    <location>
        <begin position="317"/>
        <end position="339"/>
    </location>
</feature>
<keyword evidence="2" id="KW-1133">Transmembrane helix</keyword>
<keyword evidence="2" id="KW-0472">Membrane</keyword>
<dbReference type="Proteomes" id="UP000010793">
    <property type="component" value="Chromosome"/>
</dbReference>
<evidence type="ECO:0000256" key="2">
    <source>
        <dbReference type="SAM" id="Phobius"/>
    </source>
</evidence>
<keyword evidence="2" id="KW-0812">Transmembrane</keyword>
<dbReference type="KEGG" id="bpip:BPP43_07660"/>
<dbReference type="AlphaFoldDB" id="A0A3B6VR84"/>
<evidence type="ECO:0000256" key="1">
    <source>
        <dbReference type="SAM" id="MobiDB-lite"/>
    </source>
</evidence>
<accession>A0A3B6VR84</accession>
<protein>
    <submittedName>
        <fullName evidence="3">Uncharacterized protein</fullName>
    </submittedName>
</protein>
<gene>
    <name evidence="3" type="ORF">BPP43_07660</name>
</gene>
<feature type="compositionally biased region" description="Acidic residues" evidence="1">
    <location>
        <begin position="114"/>
        <end position="126"/>
    </location>
</feature>